<dbReference type="SUPFAM" id="SSF54565">
    <property type="entry name" value="Ribosomal protein S16"/>
    <property type="match status" value="1"/>
</dbReference>
<gene>
    <name evidence="3 5" type="primary">rpsP</name>
    <name evidence="5" type="ORF">KJ970_10445</name>
</gene>
<dbReference type="GO" id="GO:0006412">
    <property type="term" value="P:translation"/>
    <property type="evidence" value="ECO:0007669"/>
    <property type="project" value="UniProtKB-UniRule"/>
</dbReference>
<keyword evidence="1 3" id="KW-0689">Ribosomal protein</keyword>
<evidence type="ECO:0000256" key="3">
    <source>
        <dbReference type="HAMAP-Rule" id="MF_00385"/>
    </source>
</evidence>
<proteinExistence type="inferred from homology"/>
<accession>A0A948RYB7</accession>
<dbReference type="Proteomes" id="UP000777784">
    <property type="component" value="Unassembled WGS sequence"/>
</dbReference>
<reference evidence="5" key="1">
    <citation type="submission" date="2021-05" db="EMBL/GenBank/DDBJ databases">
        <title>Energy efficiency and biological interactions define the core microbiome of deep oligotrophic groundwater.</title>
        <authorList>
            <person name="Mehrshad M."/>
            <person name="Lopez-Fernandez M."/>
            <person name="Bell E."/>
            <person name="Bernier-Latmani R."/>
            <person name="Bertilsson S."/>
            <person name="Dopson M."/>
        </authorList>
    </citation>
    <scope>NUCLEOTIDE SEQUENCE</scope>
    <source>
        <strain evidence="5">Modern_marine.mb.64</strain>
    </source>
</reference>
<protein>
    <recommendedName>
        <fullName evidence="3">Small ribosomal subunit protein bS16</fullName>
    </recommendedName>
</protein>
<evidence type="ECO:0000256" key="1">
    <source>
        <dbReference type="ARBA" id="ARBA00022980"/>
    </source>
</evidence>
<dbReference type="Pfam" id="PF00886">
    <property type="entry name" value="Ribosomal_S16"/>
    <property type="match status" value="1"/>
</dbReference>
<evidence type="ECO:0000256" key="4">
    <source>
        <dbReference type="SAM" id="MobiDB-lite"/>
    </source>
</evidence>
<keyword evidence="2 3" id="KW-0687">Ribonucleoprotein</keyword>
<dbReference type="GO" id="GO:0003735">
    <property type="term" value="F:structural constituent of ribosome"/>
    <property type="evidence" value="ECO:0007669"/>
    <property type="project" value="InterPro"/>
</dbReference>
<sequence length="135" mass="14824">MAVVIRMQRVGTRNRPFWHIVAADSRMKRDGRFLEKLGHYDPVPNPQVIQLDLEKVDSWVKKGAKPSVKVASLMRLVARGGPIATVTEPKVAPVVEAKIPEAEAPIEAKTQAEVTEPTPEAAEVTPAVEEEKPAE</sequence>
<evidence type="ECO:0000313" key="5">
    <source>
        <dbReference type="EMBL" id="MBU2691332.1"/>
    </source>
</evidence>
<organism evidence="5 6">
    <name type="scientific">Eiseniibacteriota bacterium</name>
    <dbReference type="NCBI Taxonomy" id="2212470"/>
    <lineage>
        <taxon>Bacteria</taxon>
        <taxon>Candidatus Eiseniibacteriota</taxon>
    </lineage>
</organism>
<feature type="region of interest" description="Disordered" evidence="4">
    <location>
        <begin position="102"/>
        <end position="135"/>
    </location>
</feature>
<comment type="caution">
    <text evidence="5">The sequence shown here is derived from an EMBL/GenBank/DDBJ whole genome shotgun (WGS) entry which is preliminary data.</text>
</comment>
<dbReference type="InterPro" id="IPR000307">
    <property type="entry name" value="Ribosomal_bS16"/>
</dbReference>
<dbReference type="Gene3D" id="3.30.1320.10">
    <property type="match status" value="1"/>
</dbReference>
<evidence type="ECO:0000313" key="6">
    <source>
        <dbReference type="Proteomes" id="UP000777784"/>
    </source>
</evidence>
<comment type="similarity">
    <text evidence="3">Belongs to the bacterial ribosomal protein bS16 family.</text>
</comment>
<dbReference type="NCBIfam" id="TIGR00002">
    <property type="entry name" value="S16"/>
    <property type="match status" value="1"/>
</dbReference>
<dbReference type="InterPro" id="IPR023803">
    <property type="entry name" value="Ribosomal_bS16_dom_sf"/>
</dbReference>
<evidence type="ECO:0000256" key="2">
    <source>
        <dbReference type="ARBA" id="ARBA00023274"/>
    </source>
</evidence>
<feature type="compositionally biased region" description="Low complexity" evidence="4">
    <location>
        <begin position="102"/>
        <end position="127"/>
    </location>
</feature>
<dbReference type="AlphaFoldDB" id="A0A948RYB7"/>
<dbReference type="GO" id="GO:0015935">
    <property type="term" value="C:small ribosomal subunit"/>
    <property type="evidence" value="ECO:0007669"/>
    <property type="project" value="TreeGrafter"/>
</dbReference>
<dbReference type="PANTHER" id="PTHR12919:SF20">
    <property type="entry name" value="SMALL RIBOSOMAL SUBUNIT PROTEIN BS16M"/>
    <property type="match status" value="1"/>
</dbReference>
<name>A0A948RYB7_UNCEI</name>
<dbReference type="GO" id="GO:0005737">
    <property type="term" value="C:cytoplasm"/>
    <property type="evidence" value="ECO:0007669"/>
    <property type="project" value="UniProtKB-ARBA"/>
</dbReference>
<dbReference type="EMBL" id="JAHJDP010000056">
    <property type="protein sequence ID" value="MBU2691332.1"/>
    <property type="molecule type" value="Genomic_DNA"/>
</dbReference>
<dbReference type="PANTHER" id="PTHR12919">
    <property type="entry name" value="30S RIBOSOMAL PROTEIN S16"/>
    <property type="match status" value="1"/>
</dbReference>
<dbReference type="HAMAP" id="MF_00385">
    <property type="entry name" value="Ribosomal_bS16"/>
    <property type="match status" value="1"/>
</dbReference>